<name>A0A0D7WU42_9BACL</name>
<organism evidence="3 4">
    <name type="scientific">Paenibacillus terrae</name>
    <dbReference type="NCBI Taxonomy" id="159743"/>
    <lineage>
        <taxon>Bacteria</taxon>
        <taxon>Bacillati</taxon>
        <taxon>Bacillota</taxon>
        <taxon>Bacilli</taxon>
        <taxon>Bacillales</taxon>
        <taxon>Paenibacillaceae</taxon>
        <taxon>Paenibacillus</taxon>
    </lineage>
</organism>
<dbReference type="InterPro" id="IPR014347">
    <property type="entry name" value="Tautomerase/MIF_sf"/>
</dbReference>
<proteinExistence type="predicted"/>
<evidence type="ECO:0000313" key="4">
    <source>
        <dbReference type="Proteomes" id="UP000032534"/>
    </source>
</evidence>
<dbReference type="Gene3D" id="3.30.429.10">
    <property type="entry name" value="Macrophage Migration Inhibitory Factor"/>
    <property type="match status" value="1"/>
</dbReference>
<dbReference type="NCBIfam" id="NF041920">
    <property type="entry name" value="DmpI"/>
    <property type="match status" value="1"/>
</dbReference>
<evidence type="ECO:0000259" key="2">
    <source>
        <dbReference type="Pfam" id="PF01361"/>
    </source>
</evidence>
<dbReference type="Pfam" id="PF01361">
    <property type="entry name" value="Tautomerase"/>
    <property type="match status" value="1"/>
</dbReference>
<gene>
    <name evidence="3" type="ORF">QD47_26645</name>
</gene>
<sequence length="60" mass="6523">MPVITIEAGKLNKEQKRSLVTELTTSASTIMNVPESAFIVLIKESESENIGFGGKLLSDR</sequence>
<dbReference type="Proteomes" id="UP000032534">
    <property type="component" value="Unassembled WGS sequence"/>
</dbReference>
<dbReference type="PATRIC" id="fig|159743.3.peg.5923"/>
<feature type="domain" description="4-oxalocrotonate tautomerase-like" evidence="2">
    <location>
        <begin position="2"/>
        <end position="60"/>
    </location>
</feature>
<dbReference type="RefSeq" id="WP_044648957.1">
    <property type="nucleotide sequence ID" value="NZ_JTHP01000093.1"/>
</dbReference>
<dbReference type="EMBL" id="JTHP01000093">
    <property type="protein sequence ID" value="KJD42706.1"/>
    <property type="molecule type" value="Genomic_DNA"/>
</dbReference>
<dbReference type="GO" id="GO:0016853">
    <property type="term" value="F:isomerase activity"/>
    <property type="evidence" value="ECO:0007669"/>
    <property type="project" value="UniProtKB-KW"/>
</dbReference>
<evidence type="ECO:0000256" key="1">
    <source>
        <dbReference type="ARBA" id="ARBA00023235"/>
    </source>
</evidence>
<keyword evidence="4" id="KW-1185">Reference proteome</keyword>
<dbReference type="SUPFAM" id="SSF55331">
    <property type="entry name" value="Tautomerase/MIF"/>
    <property type="match status" value="1"/>
</dbReference>
<keyword evidence="1" id="KW-0413">Isomerase</keyword>
<dbReference type="InterPro" id="IPR004370">
    <property type="entry name" value="4-OT-like_dom"/>
</dbReference>
<dbReference type="AlphaFoldDB" id="A0A0D7WU42"/>
<dbReference type="OrthoDB" id="9804803at2"/>
<accession>A0A0D7WU42</accession>
<comment type="caution">
    <text evidence="3">The sequence shown here is derived from an EMBL/GenBank/DDBJ whole genome shotgun (WGS) entry which is preliminary data.</text>
</comment>
<evidence type="ECO:0000313" key="3">
    <source>
        <dbReference type="EMBL" id="KJD42706.1"/>
    </source>
</evidence>
<reference evidence="3 4" key="1">
    <citation type="submission" date="2014-11" db="EMBL/GenBank/DDBJ databases">
        <title>Draft Genome Sequences of Paenibacillus polymyxa NRRL B-30509 and Paenibacillus terrae NRRL B-30644, Strains from a Poultry Environment that Produce Tridecaptin A and Paenicidins.</title>
        <authorList>
            <person name="van Belkum M.J."/>
            <person name="Lohans C.T."/>
            <person name="Vederas J.C."/>
        </authorList>
    </citation>
    <scope>NUCLEOTIDE SEQUENCE [LARGE SCALE GENOMIC DNA]</scope>
    <source>
        <strain evidence="3 4">NRRL B-30644</strain>
    </source>
</reference>
<protein>
    <submittedName>
        <fullName evidence="3">4-oxalocrotonate tautomerase</fullName>
    </submittedName>
</protein>